<evidence type="ECO:0000313" key="8">
    <source>
        <dbReference type="EMBL" id="TDH71220.1"/>
    </source>
</evidence>
<dbReference type="InterPro" id="IPR029057">
    <property type="entry name" value="PRTase-like"/>
</dbReference>
<dbReference type="AlphaFoldDB" id="A0A976IH13"/>
<evidence type="ECO:0000256" key="4">
    <source>
        <dbReference type="ARBA" id="ARBA00012490"/>
    </source>
</evidence>
<dbReference type="KEGG" id="blac:94350073"/>
<gene>
    <name evidence="8" type="ORF">CCR75_006332</name>
</gene>
<comment type="similarity">
    <text evidence="3">Belongs to the 3-oxoacid CoA-transferase family.</text>
</comment>
<dbReference type="SMART" id="SM00882">
    <property type="entry name" value="CoA_trans"/>
    <property type="match status" value="2"/>
</dbReference>
<dbReference type="NCBIfam" id="NF002636">
    <property type="entry name" value="PRK02304.1-5"/>
    <property type="match status" value="1"/>
</dbReference>
<organism evidence="8 9">
    <name type="scientific">Bremia lactucae</name>
    <name type="common">Lettuce downy mildew</name>
    <dbReference type="NCBI Taxonomy" id="4779"/>
    <lineage>
        <taxon>Eukaryota</taxon>
        <taxon>Sar</taxon>
        <taxon>Stramenopiles</taxon>
        <taxon>Oomycota</taxon>
        <taxon>Peronosporomycetes</taxon>
        <taxon>Peronosporales</taxon>
        <taxon>Peronosporaceae</taxon>
        <taxon>Bremia</taxon>
    </lineage>
</organism>
<dbReference type="PROSITE" id="PS01274">
    <property type="entry name" value="COA_TRANSF_2"/>
    <property type="match status" value="1"/>
</dbReference>
<comment type="pathway">
    <text evidence="2">Ketone metabolism; succinyl-CoA degradation; acetoacetyl-CoA from succinyl-CoA: step 1/1.</text>
</comment>
<dbReference type="Gene3D" id="3.40.1080.10">
    <property type="entry name" value="Glutaconate Coenzyme A-transferase"/>
    <property type="match status" value="2"/>
</dbReference>
<dbReference type="RefSeq" id="XP_067820719.1">
    <property type="nucleotide sequence ID" value="XM_067964402.1"/>
</dbReference>
<name>A0A976IH13_BRELC</name>
<evidence type="ECO:0000256" key="5">
    <source>
        <dbReference type="ARBA" id="ARBA00022679"/>
    </source>
</evidence>
<evidence type="ECO:0000256" key="6">
    <source>
        <dbReference type="ARBA" id="ARBA00022946"/>
    </source>
</evidence>
<keyword evidence="5" id="KW-0808">Transferase</keyword>
<dbReference type="Proteomes" id="UP000294530">
    <property type="component" value="Unassembled WGS sequence"/>
</dbReference>
<dbReference type="SUPFAM" id="SSF100950">
    <property type="entry name" value="NagB/RpiA/CoA transferase-like"/>
    <property type="match status" value="2"/>
</dbReference>
<dbReference type="InterPro" id="IPR012792">
    <property type="entry name" value="3-oxoacid_CoA-transf_A"/>
</dbReference>
<proteinExistence type="inferred from homology"/>
<evidence type="ECO:0000256" key="1">
    <source>
        <dbReference type="ARBA" id="ARBA00004173"/>
    </source>
</evidence>
<dbReference type="Pfam" id="PF01144">
    <property type="entry name" value="CoA_trans"/>
    <property type="match status" value="2"/>
</dbReference>
<dbReference type="GO" id="GO:0008260">
    <property type="term" value="F:succinyl-CoA:3-oxo-acid CoA-transferase activity"/>
    <property type="evidence" value="ECO:0007669"/>
    <property type="project" value="UniProtKB-EC"/>
</dbReference>
<protein>
    <recommendedName>
        <fullName evidence="4">3-oxoacid CoA-transferase</fullName>
        <ecNumber evidence="4">2.8.3.5</ecNumber>
    </recommendedName>
</protein>
<dbReference type="InterPro" id="IPR000836">
    <property type="entry name" value="PRTase_dom"/>
</dbReference>
<dbReference type="CDD" id="cd06223">
    <property type="entry name" value="PRTases_typeI"/>
    <property type="match status" value="1"/>
</dbReference>
<dbReference type="FunFam" id="3.40.1080.10:FF:000001">
    <property type="entry name" value="Succinyl-coa:3-ketoacid-coenzyme a transferase subunit b"/>
    <property type="match status" value="1"/>
</dbReference>
<reference evidence="8 9" key="1">
    <citation type="journal article" date="2021" name="Genome Biol.">
        <title>AFLAP: assembly-free linkage analysis pipeline using k-mers from genome sequencing data.</title>
        <authorList>
            <person name="Fletcher K."/>
            <person name="Zhang L."/>
            <person name="Gil J."/>
            <person name="Han R."/>
            <person name="Cavanaugh K."/>
            <person name="Michelmore R."/>
        </authorList>
    </citation>
    <scope>NUCLEOTIDE SEQUENCE [LARGE SCALE GENOMIC DNA]</scope>
    <source>
        <strain evidence="8 9">SF5</strain>
    </source>
</reference>
<dbReference type="NCBIfam" id="TIGR02428">
    <property type="entry name" value="pcaJ_scoB_fam"/>
    <property type="match status" value="1"/>
</dbReference>
<dbReference type="GeneID" id="94350073"/>
<dbReference type="SUPFAM" id="SSF53271">
    <property type="entry name" value="PRTase-like"/>
    <property type="match status" value="1"/>
</dbReference>
<evidence type="ECO:0000256" key="3">
    <source>
        <dbReference type="ARBA" id="ARBA00007154"/>
    </source>
</evidence>
<dbReference type="NCBIfam" id="TIGR02429">
    <property type="entry name" value="pcaI_scoA_fam"/>
    <property type="match status" value="1"/>
</dbReference>
<comment type="caution">
    <text evidence="8">The sequence shown here is derived from an EMBL/GenBank/DDBJ whole genome shotgun (WGS) entry which is preliminary data.</text>
</comment>
<dbReference type="Gene3D" id="3.40.50.2020">
    <property type="match status" value="1"/>
</dbReference>
<dbReference type="InterPro" id="IPR004164">
    <property type="entry name" value="CoA_transf_AS"/>
</dbReference>
<evidence type="ECO:0000256" key="2">
    <source>
        <dbReference type="ARBA" id="ARBA00004753"/>
    </source>
</evidence>
<dbReference type="PANTHER" id="PTHR13707:SF23">
    <property type="entry name" value="SUCCINYL-COA:3-KETOACID-COENZYME A TRANSFERASE"/>
    <property type="match status" value="1"/>
</dbReference>
<dbReference type="EC" id="2.8.3.5" evidence="4"/>
<dbReference type="GO" id="GO:0005739">
    <property type="term" value="C:mitochondrion"/>
    <property type="evidence" value="ECO:0007669"/>
    <property type="project" value="UniProtKB-SubCell"/>
</dbReference>
<dbReference type="EMBL" id="SHOA02000004">
    <property type="protein sequence ID" value="TDH71220.1"/>
    <property type="molecule type" value="Genomic_DNA"/>
</dbReference>
<dbReference type="OrthoDB" id="1933379at2759"/>
<dbReference type="InterPro" id="IPR004165">
    <property type="entry name" value="CoA_trans_fam_I"/>
</dbReference>
<evidence type="ECO:0000256" key="7">
    <source>
        <dbReference type="ARBA" id="ARBA00023128"/>
    </source>
</evidence>
<dbReference type="InterPro" id="IPR037171">
    <property type="entry name" value="NagB/RpiA_transferase-like"/>
</dbReference>
<evidence type="ECO:0000313" key="9">
    <source>
        <dbReference type="Proteomes" id="UP000294530"/>
    </source>
</evidence>
<dbReference type="FunFam" id="3.40.1080.10:FF:000002">
    <property type="entry name" value="Succinyl-CoA:3-ketoacid-coenzyme A transferase, mitochondrial"/>
    <property type="match status" value="1"/>
</dbReference>
<keyword evidence="7" id="KW-0496">Mitochondrion</keyword>
<dbReference type="PANTHER" id="PTHR13707">
    <property type="entry name" value="KETOACID-COENZYME A TRANSFERASE"/>
    <property type="match status" value="1"/>
</dbReference>
<sequence>MLYPRAIQRQFPRSRLSRAFRLSFYSHGKVYADADAAVKDIPSKSTLIVGGFGLCGIPENSIQALVQNGAKDLTCVSNNAGVDEFGLGLLLQTRQIKRMVSSYVGENALFERLYLSGELEVELTPQGTLAERIRAGGSGIPAFYTPTAYGTIIQEGGFAIKLKPDGSIDIPSASREVRAFHGRQYVMEEGITGDFALVKAWKGDTDGNLVFRGTARNFNMDAAKAGRITIAEVEELVPPGQIYPDQVHVPGIYVQRIFKAKTNEKRIERLTLATTTNSPYQLSRDRERIIRRAAKELQDGMYVNLGIGLPTLASNYIPSGVKVVLQSENGLLGMGPYPMAGDQDPDLINAGKETVTYLPGSSTFSSSESFAMIRGGHVHLTILGALQVAENGDLANWIIPGKMVKGMGGAMDLVGSGNRVVVTMEHNAKNGAMKILQNCSLPLTGKSVVNTIITELGVFDVLPGKGLELVEIASTTTLEKIYARTEASFSVSPDLKGFRMSKLNFDDPKIKKQVLADLAGTIPIVPFKGVEFFDIGGLLANPEKLQLTFDLLVHLVSPFRDQVDAIGCFDARGFLFGPFLGAFFQKRVFMLRKPDKMPSVSDIIEYFKEYKGDNSDGSNSLSIQTYAVNTGDRVLLIDDLLATGGTCEAGIRLVQQAGASVTICIFVIEISELNGRLRAIKASTNEKTQILSMLTSKDFRNFRT</sequence>
<keyword evidence="9" id="KW-1185">Reference proteome</keyword>
<comment type="subcellular location">
    <subcellularLocation>
        <location evidence="1">Mitochondrion</location>
    </subcellularLocation>
</comment>
<keyword evidence="6" id="KW-0809">Transit peptide</keyword>
<dbReference type="InterPro" id="IPR012791">
    <property type="entry name" value="3-oxoacid_CoA-transf_B"/>
</dbReference>
<accession>A0A976IH13</accession>